<evidence type="ECO:0000313" key="4">
    <source>
        <dbReference type="EMBL" id="CAE6423863.1"/>
    </source>
</evidence>
<gene>
    <name evidence="4" type="ORF">RDB_LOCUS93050</name>
</gene>
<proteinExistence type="predicted"/>
<dbReference type="InterPro" id="IPR013087">
    <property type="entry name" value="Znf_C2H2_type"/>
</dbReference>
<feature type="region of interest" description="Disordered" evidence="2">
    <location>
        <begin position="126"/>
        <end position="149"/>
    </location>
</feature>
<comment type="caution">
    <text evidence="4">The sequence shown here is derived from an EMBL/GenBank/DDBJ whole genome shotgun (WGS) entry which is preliminary data.</text>
</comment>
<dbReference type="Proteomes" id="UP000663846">
    <property type="component" value="Unassembled WGS sequence"/>
</dbReference>
<feature type="compositionally biased region" description="Polar residues" evidence="2">
    <location>
        <begin position="216"/>
        <end position="230"/>
    </location>
</feature>
<dbReference type="GO" id="GO:0008270">
    <property type="term" value="F:zinc ion binding"/>
    <property type="evidence" value="ECO:0007669"/>
    <property type="project" value="UniProtKB-KW"/>
</dbReference>
<accession>A0A8H3AKX4</accession>
<dbReference type="AlphaFoldDB" id="A0A8H3AKX4"/>
<sequence>MGYDLSQSDDQSLSRSLLFNVADVGDDANLFLYIDETQLEFPVSAPGGPSDEHTPFITQRNLLLDSNSGYDPKLFDRKQTAMGACGAQEPNYQSHHVPCYLDSEDVGKPIAPTATIPFQNSRHWPLAPPEGPLTAPSPRSLHDPLNAPSQQYPDPMYNYDTWDAYEYRLIFGKLFYNLTGVSIQDDENAYLSIEPSQMHLNGLANSFGAELGPDNNAGTHSQIASTSSTVADYLPQVPPSRERKRKRKGVSEYETPNGIELNVATMREDSDPILKRCWLYSEVLENKRIICRCSQDPELRALVSCKGMAGYTREYEWKRGHKIKRDVICPKCGKSFKRQDSMRKHLNQHCRLKTHSD</sequence>
<evidence type="ECO:0000259" key="3">
    <source>
        <dbReference type="PROSITE" id="PS50157"/>
    </source>
</evidence>
<feature type="domain" description="C2H2-type" evidence="3">
    <location>
        <begin position="327"/>
        <end position="354"/>
    </location>
</feature>
<evidence type="ECO:0000256" key="1">
    <source>
        <dbReference type="PROSITE-ProRule" id="PRU00042"/>
    </source>
</evidence>
<dbReference type="Pfam" id="PF00096">
    <property type="entry name" value="zf-C2H2"/>
    <property type="match status" value="1"/>
</dbReference>
<evidence type="ECO:0000313" key="5">
    <source>
        <dbReference type="Proteomes" id="UP000663846"/>
    </source>
</evidence>
<keyword evidence="1" id="KW-0862">Zinc</keyword>
<evidence type="ECO:0000256" key="2">
    <source>
        <dbReference type="SAM" id="MobiDB-lite"/>
    </source>
</evidence>
<keyword evidence="1" id="KW-0863">Zinc-finger</keyword>
<reference evidence="4" key="1">
    <citation type="submission" date="2021-01" db="EMBL/GenBank/DDBJ databases">
        <authorList>
            <person name="Kaushik A."/>
        </authorList>
    </citation>
    <scope>NUCLEOTIDE SEQUENCE</scope>
    <source>
        <strain evidence="4">AG1-1C</strain>
    </source>
</reference>
<keyword evidence="1" id="KW-0479">Metal-binding</keyword>
<dbReference type="PROSITE" id="PS00028">
    <property type="entry name" value="ZINC_FINGER_C2H2_1"/>
    <property type="match status" value="1"/>
</dbReference>
<organism evidence="4 5">
    <name type="scientific">Rhizoctonia solani</name>
    <dbReference type="NCBI Taxonomy" id="456999"/>
    <lineage>
        <taxon>Eukaryota</taxon>
        <taxon>Fungi</taxon>
        <taxon>Dikarya</taxon>
        <taxon>Basidiomycota</taxon>
        <taxon>Agaricomycotina</taxon>
        <taxon>Agaricomycetes</taxon>
        <taxon>Cantharellales</taxon>
        <taxon>Ceratobasidiaceae</taxon>
        <taxon>Rhizoctonia</taxon>
    </lineage>
</organism>
<feature type="region of interest" description="Disordered" evidence="2">
    <location>
        <begin position="211"/>
        <end position="252"/>
    </location>
</feature>
<dbReference type="PROSITE" id="PS50157">
    <property type="entry name" value="ZINC_FINGER_C2H2_2"/>
    <property type="match status" value="1"/>
</dbReference>
<protein>
    <recommendedName>
        <fullName evidence="3">C2H2-type domain-containing protein</fullName>
    </recommendedName>
</protein>
<name>A0A8H3AKX4_9AGAM</name>
<dbReference type="SMART" id="SM00355">
    <property type="entry name" value="ZnF_C2H2"/>
    <property type="match status" value="1"/>
</dbReference>
<dbReference type="EMBL" id="CAJMWS010000323">
    <property type="protein sequence ID" value="CAE6423863.1"/>
    <property type="molecule type" value="Genomic_DNA"/>
</dbReference>